<dbReference type="Proteomes" id="UP001164374">
    <property type="component" value="Unassembled WGS sequence"/>
</dbReference>
<evidence type="ECO:0000256" key="1">
    <source>
        <dbReference type="SAM" id="SignalP"/>
    </source>
</evidence>
<comment type="caution">
    <text evidence="2">The sequence shown here is derived from an EMBL/GenBank/DDBJ whole genome shotgun (WGS) entry which is preliminary data.</text>
</comment>
<proteinExistence type="predicted"/>
<evidence type="ECO:0000313" key="2">
    <source>
        <dbReference type="EMBL" id="MCT7316765.1"/>
    </source>
</evidence>
<evidence type="ECO:0008006" key="4">
    <source>
        <dbReference type="Google" id="ProtNLM"/>
    </source>
</evidence>
<dbReference type="PROSITE" id="PS51257">
    <property type="entry name" value="PROKAR_LIPOPROTEIN"/>
    <property type="match status" value="1"/>
</dbReference>
<feature type="signal peptide" evidence="1">
    <location>
        <begin position="1"/>
        <end position="24"/>
    </location>
</feature>
<sequence length="187" mass="20192">MKAKNLGACVVAAVALFVASPSTAACITTKSGIPEKDAARPGVLGLSLEDLIHGMKARKRETSPDDAGGWFTEVTFTHSMSIIAEGDEANLSRFSISMGWSPDKDDTQRAAATSMFIVARAFGARTQEEIQREGEWFVAALDAMTQQFVSTGRNSVVSEYDKDRFHITVGGMRVPEAVLLCFEPRGN</sequence>
<dbReference type="EMBL" id="JAOCQJ010000003">
    <property type="protein sequence ID" value="MCT7316765.1"/>
    <property type="molecule type" value="Genomic_DNA"/>
</dbReference>
<dbReference type="RefSeq" id="WP_260799702.1">
    <property type="nucleotide sequence ID" value="NZ_JAOCQJ010000003.1"/>
</dbReference>
<protein>
    <recommendedName>
        <fullName evidence="4">Lipoprotein</fullName>
    </recommendedName>
</protein>
<dbReference type="AlphaFoldDB" id="A0AAE3I3J5"/>
<accession>A0AAE3I3J5</accession>
<organism evidence="2 3">
    <name type="scientific">Ralstonia mojiangensis</name>
    <dbReference type="NCBI Taxonomy" id="2953895"/>
    <lineage>
        <taxon>Bacteria</taxon>
        <taxon>Pseudomonadati</taxon>
        <taxon>Pseudomonadota</taxon>
        <taxon>Betaproteobacteria</taxon>
        <taxon>Burkholderiales</taxon>
        <taxon>Burkholderiaceae</taxon>
        <taxon>Ralstonia</taxon>
    </lineage>
</organism>
<reference evidence="2" key="1">
    <citation type="journal article" date="2023" name="Front. Microbiol.">
        <title>Ralstonia chuxiongensis sp. nov., Ralstonia mojiangensis sp. nov., and Ralstonia soli sp. nov., isolated from tobacco fields, are three novel species in the family Burkholderiaceae.</title>
        <authorList>
            <person name="Lu C.H."/>
            <person name="Zhang Y.Y."/>
            <person name="Jiang N."/>
            <person name="Chen W."/>
            <person name="Shao X."/>
            <person name="Zhao Z.M."/>
            <person name="Lu W.L."/>
            <person name="Hu X."/>
            <person name="Xi Y.X."/>
            <person name="Zou S.Y."/>
            <person name="Wei Q.J."/>
            <person name="Lin Z.L."/>
            <person name="Gong L."/>
            <person name="Gai X.T."/>
            <person name="Zhang L.Q."/>
            <person name="Li J.Y."/>
            <person name="Jin Y."/>
            <person name="Xia Z.Y."/>
        </authorList>
    </citation>
    <scope>NUCLEOTIDE SEQUENCE</scope>
    <source>
        <strain evidence="2">22TCCZM01-4</strain>
    </source>
</reference>
<reference evidence="2" key="2">
    <citation type="submission" date="2023-02" db="EMBL/GenBank/DDBJ databases">
        <authorList>
            <person name="Lu C.-H."/>
        </authorList>
    </citation>
    <scope>NUCLEOTIDE SEQUENCE</scope>
    <source>
        <strain evidence="2">22TCCZM01-4</strain>
    </source>
</reference>
<feature type="chain" id="PRO_5042288035" description="Lipoprotein" evidence="1">
    <location>
        <begin position="25"/>
        <end position="187"/>
    </location>
</feature>
<name>A0AAE3I3J5_9RALS</name>
<evidence type="ECO:0000313" key="3">
    <source>
        <dbReference type="Proteomes" id="UP001164374"/>
    </source>
</evidence>
<gene>
    <name evidence="2" type="ORF">N5I87_12190</name>
</gene>
<keyword evidence="1" id="KW-0732">Signal</keyword>